<dbReference type="PANTHER" id="PTHR24286">
    <property type="entry name" value="CYTOCHROME P450 26"/>
    <property type="match status" value="1"/>
</dbReference>
<protein>
    <recommendedName>
        <fullName evidence="7">Beta-amyrin 28-oxidase</fullName>
    </recommendedName>
</protein>
<dbReference type="Gene3D" id="1.10.630.10">
    <property type="entry name" value="Cytochrome P450"/>
    <property type="match status" value="2"/>
</dbReference>
<evidence type="ECO:0008006" key="7">
    <source>
        <dbReference type="Google" id="ProtNLM"/>
    </source>
</evidence>
<dbReference type="EMBL" id="PNBA02000002">
    <property type="protein sequence ID" value="KAG6432698.1"/>
    <property type="molecule type" value="Genomic_DNA"/>
</dbReference>
<evidence type="ECO:0000256" key="3">
    <source>
        <dbReference type="ARBA" id="ARBA00023004"/>
    </source>
</evidence>
<proteinExistence type="inferred from homology"/>
<evidence type="ECO:0000256" key="2">
    <source>
        <dbReference type="ARBA" id="ARBA00022723"/>
    </source>
</evidence>
<reference evidence="5" key="1">
    <citation type="submission" date="2018-01" db="EMBL/GenBank/DDBJ databases">
        <authorList>
            <person name="Mao J.F."/>
        </authorList>
    </citation>
    <scope>NUCLEOTIDE SEQUENCE</scope>
    <source>
        <strain evidence="5">Huo1</strain>
        <tissue evidence="5">Leaf</tissue>
    </source>
</reference>
<name>A0A8X8YH97_SALSN</name>
<dbReference type="Pfam" id="PF00067">
    <property type="entry name" value="p450"/>
    <property type="match status" value="1"/>
</dbReference>
<feature type="region of interest" description="Disordered" evidence="4">
    <location>
        <begin position="90"/>
        <end position="115"/>
    </location>
</feature>
<evidence type="ECO:0000256" key="4">
    <source>
        <dbReference type="SAM" id="MobiDB-lite"/>
    </source>
</evidence>
<dbReference type="GO" id="GO:0016125">
    <property type="term" value="P:sterol metabolic process"/>
    <property type="evidence" value="ECO:0007669"/>
    <property type="project" value="TreeGrafter"/>
</dbReference>
<evidence type="ECO:0000313" key="6">
    <source>
        <dbReference type="Proteomes" id="UP000298416"/>
    </source>
</evidence>
<dbReference type="GO" id="GO:0020037">
    <property type="term" value="F:heme binding"/>
    <property type="evidence" value="ECO:0007669"/>
    <property type="project" value="InterPro"/>
</dbReference>
<reference evidence="5" key="2">
    <citation type="submission" date="2020-08" db="EMBL/GenBank/DDBJ databases">
        <title>Plant Genome Project.</title>
        <authorList>
            <person name="Zhang R.-G."/>
        </authorList>
    </citation>
    <scope>NUCLEOTIDE SEQUENCE</scope>
    <source>
        <strain evidence="5">Huo1</strain>
        <tissue evidence="5">Leaf</tissue>
    </source>
</reference>
<dbReference type="Proteomes" id="UP000298416">
    <property type="component" value="Unassembled WGS sequence"/>
</dbReference>
<organism evidence="5">
    <name type="scientific">Salvia splendens</name>
    <name type="common">Scarlet sage</name>
    <dbReference type="NCBI Taxonomy" id="180675"/>
    <lineage>
        <taxon>Eukaryota</taxon>
        <taxon>Viridiplantae</taxon>
        <taxon>Streptophyta</taxon>
        <taxon>Embryophyta</taxon>
        <taxon>Tracheophyta</taxon>
        <taxon>Spermatophyta</taxon>
        <taxon>Magnoliopsida</taxon>
        <taxon>eudicotyledons</taxon>
        <taxon>Gunneridae</taxon>
        <taxon>Pentapetalae</taxon>
        <taxon>asterids</taxon>
        <taxon>lamiids</taxon>
        <taxon>Lamiales</taxon>
        <taxon>Lamiaceae</taxon>
        <taxon>Nepetoideae</taxon>
        <taxon>Mentheae</taxon>
        <taxon>Salviinae</taxon>
        <taxon>Salvia</taxon>
        <taxon>Salvia subgen. Calosphace</taxon>
        <taxon>core Calosphace</taxon>
    </lineage>
</organism>
<dbReference type="InterPro" id="IPR001128">
    <property type="entry name" value="Cyt_P450"/>
</dbReference>
<dbReference type="GO" id="GO:0016705">
    <property type="term" value="F:oxidoreductase activity, acting on paired donors, with incorporation or reduction of molecular oxygen"/>
    <property type="evidence" value="ECO:0007669"/>
    <property type="project" value="InterPro"/>
</dbReference>
<dbReference type="AlphaFoldDB" id="A0A8X8YH97"/>
<dbReference type="SUPFAM" id="SSF48264">
    <property type="entry name" value="Cytochrome P450"/>
    <property type="match status" value="1"/>
</dbReference>
<evidence type="ECO:0000313" key="5">
    <source>
        <dbReference type="EMBL" id="KAG6432698.1"/>
    </source>
</evidence>
<evidence type="ECO:0000256" key="1">
    <source>
        <dbReference type="ARBA" id="ARBA00010617"/>
    </source>
</evidence>
<dbReference type="PRINTS" id="PR00359">
    <property type="entry name" value="BP450"/>
</dbReference>
<dbReference type="PANTHER" id="PTHR24286:SF53">
    <property type="entry name" value="BETA-AMYRIN 28-OXIDASE-LIKE"/>
    <property type="match status" value="1"/>
</dbReference>
<dbReference type="InterPro" id="IPR036396">
    <property type="entry name" value="Cyt_P450_sf"/>
</dbReference>
<comment type="similarity">
    <text evidence="1">Belongs to the cytochrome P450 family.</text>
</comment>
<dbReference type="InterPro" id="IPR002397">
    <property type="entry name" value="Cyt_P450_B"/>
</dbReference>
<accession>A0A8X8YH97</accession>
<dbReference type="GO" id="GO:0005506">
    <property type="term" value="F:iron ion binding"/>
    <property type="evidence" value="ECO:0007669"/>
    <property type="project" value="InterPro"/>
</dbReference>
<comment type="caution">
    <text evidence="5">The sequence shown here is derived from an EMBL/GenBank/DDBJ whole genome shotgun (WGS) entry which is preliminary data.</text>
</comment>
<keyword evidence="3" id="KW-0408">Iron</keyword>
<dbReference type="GO" id="GO:0004497">
    <property type="term" value="F:monooxygenase activity"/>
    <property type="evidence" value="ECO:0007669"/>
    <property type="project" value="InterPro"/>
</dbReference>
<keyword evidence="2" id="KW-0479">Metal-binding</keyword>
<keyword evidence="6" id="KW-1185">Reference proteome</keyword>
<sequence>MEKHSPEIFQTSLLDEKMAIFCGAKGNKFLFTNENKVVTSWWPKSMNKVLVFTEFVAKNPTADSAFRRILHQTETLKNLVPAMDALARQRRPSKDTEAIRTLQRGDGGEPIDLPGTAYRRAMRGGAVVRIIRERMERRGEGEEQDPLSRMLLIRDEEGKFLCAFREATTEFSYEGFTIPKGWKAFWTVHSSHMNPDYFPEPDKFDPSRFDGSGPPPYTFVPFGGGPRMCTGKEYARFELLVFMHNVVTRFRLEKTIPNEKIVLLASPVPVSGLPVYLHPLQN</sequence>
<gene>
    <name evidence="5" type="ORF">SASPL_104283</name>
</gene>